<organism evidence="5 6">
    <name type="scientific">Lactococcus nasutitermitis</name>
    <dbReference type="NCBI Taxonomy" id="1652957"/>
    <lineage>
        <taxon>Bacteria</taxon>
        <taxon>Bacillati</taxon>
        <taxon>Bacillota</taxon>
        <taxon>Bacilli</taxon>
        <taxon>Lactobacillales</taxon>
        <taxon>Streptococcaceae</taxon>
        <taxon>Lactococcus</taxon>
    </lineage>
</organism>
<dbReference type="Pfam" id="PF01522">
    <property type="entry name" value="Polysacc_deac_1"/>
    <property type="match status" value="1"/>
</dbReference>
<evidence type="ECO:0000256" key="3">
    <source>
        <dbReference type="SAM" id="Phobius"/>
    </source>
</evidence>
<dbReference type="Gene3D" id="3.20.20.370">
    <property type="entry name" value="Glycoside hydrolase/deacetylase"/>
    <property type="match status" value="1"/>
</dbReference>
<evidence type="ECO:0000256" key="1">
    <source>
        <dbReference type="ARBA" id="ARBA00022723"/>
    </source>
</evidence>
<evidence type="ECO:0000259" key="4">
    <source>
        <dbReference type="PROSITE" id="PS51677"/>
    </source>
</evidence>
<keyword evidence="3" id="KW-1133">Transmembrane helix</keyword>
<evidence type="ECO:0000256" key="2">
    <source>
        <dbReference type="ARBA" id="ARBA00022801"/>
    </source>
</evidence>
<dbReference type="PROSITE" id="PS51677">
    <property type="entry name" value="NODB"/>
    <property type="match status" value="1"/>
</dbReference>
<dbReference type="InterPro" id="IPR002509">
    <property type="entry name" value="NODB_dom"/>
</dbReference>
<comment type="caution">
    <text evidence="5">The sequence shown here is derived from an EMBL/GenBank/DDBJ whole genome shotgun (WGS) entry which is preliminary data.</text>
</comment>
<evidence type="ECO:0000313" key="5">
    <source>
        <dbReference type="EMBL" id="MFC4652583.1"/>
    </source>
</evidence>
<reference evidence="6" key="1">
    <citation type="journal article" date="2019" name="Int. J. Syst. Evol. Microbiol.">
        <title>The Global Catalogue of Microorganisms (GCM) 10K type strain sequencing project: providing services to taxonomists for standard genome sequencing and annotation.</title>
        <authorList>
            <consortium name="The Broad Institute Genomics Platform"/>
            <consortium name="The Broad Institute Genome Sequencing Center for Infectious Disease"/>
            <person name="Wu L."/>
            <person name="Ma J."/>
        </authorList>
    </citation>
    <scope>NUCLEOTIDE SEQUENCE [LARGE SCALE GENOMIC DNA]</scope>
    <source>
        <strain evidence="6">CCUG 63287</strain>
    </source>
</reference>
<name>A0ABV9JF71_9LACT</name>
<dbReference type="SUPFAM" id="SSF88713">
    <property type="entry name" value="Glycoside hydrolase/deacetylase"/>
    <property type="match status" value="1"/>
</dbReference>
<sequence>METRKRHRRIRKRRATIFATSLLALIIIVASFSIFQIEKNTQENQRINKLSQNLGLLYKNSFPTKNVTNTKIIAFSTKLTDKKGKIPNKNYQLFKEKLSLLDLKVNKQNAINALFVSPVMLGKTLKTSTVKTSTTQKSIKAVVLSALPKDNFLTHAQKEINQAKKQVSARDKEQNLLQKILTAITQNPTNSNLLTAQNTINKLPVATKNKENQALVAAVQKFYAGKKLIALTFDDGPNATTTPTLLNTLEQDDVHATFFEIGSHIAGNEALLKRQTADGDQICSHTWTHPELTSLTAPAANLEITRAATLITQITGQNWPFYRPPYEAVNQTVLNSVNMSAVNYDVDTQDWEDSTSAPVYSAAMAGAHDGAIILMHDIHPWTVAAVPNIIASLKQQGYTFVTVSQLIYDKAGAIQLHHDYFGW</sequence>
<dbReference type="EMBL" id="JBHSGD010000005">
    <property type="protein sequence ID" value="MFC4652583.1"/>
    <property type="molecule type" value="Genomic_DNA"/>
</dbReference>
<keyword evidence="3" id="KW-0812">Transmembrane</keyword>
<dbReference type="InterPro" id="IPR050248">
    <property type="entry name" value="Polysacc_deacetylase_ArnD"/>
</dbReference>
<dbReference type="InterPro" id="IPR011330">
    <property type="entry name" value="Glyco_hydro/deAcase_b/a-brl"/>
</dbReference>
<feature type="transmembrane region" description="Helical" evidence="3">
    <location>
        <begin position="15"/>
        <end position="35"/>
    </location>
</feature>
<keyword evidence="3" id="KW-0472">Membrane</keyword>
<protein>
    <submittedName>
        <fullName evidence="5">Polysaccharide deacetylase family protein</fullName>
    </submittedName>
</protein>
<keyword evidence="1" id="KW-0479">Metal-binding</keyword>
<keyword evidence="6" id="KW-1185">Reference proteome</keyword>
<dbReference type="RefSeq" id="WP_213535971.1">
    <property type="nucleotide sequence ID" value="NZ_BOVQ01000005.1"/>
</dbReference>
<gene>
    <name evidence="5" type="ORF">ACFO26_06640</name>
</gene>
<proteinExistence type="predicted"/>
<dbReference type="Proteomes" id="UP001595987">
    <property type="component" value="Unassembled WGS sequence"/>
</dbReference>
<accession>A0ABV9JF71</accession>
<dbReference type="PANTHER" id="PTHR10587:SF133">
    <property type="entry name" value="CHITIN DEACETYLASE 1-RELATED"/>
    <property type="match status" value="1"/>
</dbReference>
<keyword evidence="2" id="KW-0378">Hydrolase</keyword>
<dbReference type="PANTHER" id="PTHR10587">
    <property type="entry name" value="GLYCOSYL TRANSFERASE-RELATED"/>
    <property type="match status" value="1"/>
</dbReference>
<feature type="domain" description="NodB homology" evidence="4">
    <location>
        <begin position="227"/>
        <end position="401"/>
    </location>
</feature>
<evidence type="ECO:0000313" key="6">
    <source>
        <dbReference type="Proteomes" id="UP001595987"/>
    </source>
</evidence>